<dbReference type="Pfam" id="PF07895">
    <property type="entry name" value="DUF1673"/>
    <property type="match status" value="1"/>
</dbReference>
<proteinExistence type="predicted"/>
<dbReference type="AlphaFoldDB" id="A0A0X3BP20"/>
<gene>
    <name evidence="1" type="ORF">MMAB1_2377</name>
</gene>
<protein>
    <submittedName>
        <fullName evidence="1">Uncharacterized protein</fullName>
    </submittedName>
</protein>
<reference evidence="1 2" key="1">
    <citation type="submission" date="2016-01" db="EMBL/GenBank/DDBJ databases">
        <authorList>
            <person name="Manzoor S."/>
        </authorList>
    </citation>
    <scope>NUCLEOTIDE SEQUENCE [LARGE SCALE GENOMIC DNA]</scope>
    <source>
        <strain evidence="1">Methanoculleus sp MAB1</strain>
    </source>
</reference>
<dbReference type="KEGG" id="mema:MMAB1_2377"/>
<dbReference type="InterPro" id="IPR012874">
    <property type="entry name" value="DUF1673_METspp"/>
</dbReference>
<dbReference type="EMBL" id="LT158599">
    <property type="protein sequence ID" value="CVK33590.1"/>
    <property type="molecule type" value="Genomic_DNA"/>
</dbReference>
<evidence type="ECO:0000313" key="2">
    <source>
        <dbReference type="Proteomes" id="UP000069850"/>
    </source>
</evidence>
<organism evidence="1 2">
    <name type="scientific">Methanoculleus bourgensis</name>
    <dbReference type="NCBI Taxonomy" id="83986"/>
    <lineage>
        <taxon>Archaea</taxon>
        <taxon>Methanobacteriati</taxon>
        <taxon>Methanobacteriota</taxon>
        <taxon>Stenosarchaea group</taxon>
        <taxon>Methanomicrobia</taxon>
        <taxon>Methanomicrobiales</taxon>
        <taxon>Methanomicrobiaceae</taxon>
        <taxon>Methanoculleus</taxon>
    </lineage>
</organism>
<evidence type="ECO:0000313" key="1">
    <source>
        <dbReference type="EMBL" id="CVK33590.1"/>
    </source>
</evidence>
<dbReference type="GeneID" id="27138041"/>
<accession>A0A0X3BP20</accession>
<dbReference type="Proteomes" id="UP000069850">
    <property type="component" value="Chromosome 1"/>
</dbReference>
<dbReference type="OrthoDB" id="107566at2157"/>
<sequence>MMSLVETIRAYLGWCPMKGSMRVDRAVQQLEVAAAPGGRDGPLRTEPGWWNRYHNQLLITAATFSAVAAATFILVEDTLGYPAVWTGLAIGAGGALGFLLGYRKQYARIAAGEFIRANMSRRLRIARDLSWPVALILLAVCMAYFVRSGMFGQILGFMLALSVIGWISYAVTILWERRHRTTLIAERGSMYTLDMATGGERV</sequence>
<name>A0A0X3BP20_9EURY</name>
<dbReference type="RefSeq" id="WP_062264663.1">
    <property type="nucleotide sequence ID" value="NZ_JAHAVR010000001.1"/>
</dbReference>